<dbReference type="InterPro" id="IPR036028">
    <property type="entry name" value="SH3-like_dom_sf"/>
</dbReference>
<feature type="compositionally biased region" description="Low complexity" evidence="12">
    <location>
        <begin position="865"/>
        <end position="876"/>
    </location>
</feature>
<dbReference type="InterPro" id="IPR056996">
    <property type="entry name" value="PH_SLA1"/>
</dbReference>
<evidence type="ECO:0000256" key="7">
    <source>
        <dbReference type="ARBA" id="ARBA00022583"/>
    </source>
</evidence>
<feature type="compositionally biased region" description="Low complexity" evidence="12">
    <location>
        <begin position="477"/>
        <end position="486"/>
    </location>
</feature>
<dbReference type="GO" id="GO:0005886">
    <property type="term" value="C:plasma membrane"/>
    <property type="evidence" value="ECO:0007669"/>
    <property type="project" value="UniProtKB-SubCell"/>
</dbReference>
<name>A0A067NLN9_PLEO1</name>
<protein>
    <recommendedName>
        <fullName evidence="5">Actin cytoskeleton-regulatory complex protein SLA1</fullName>
    </recommendedName>
</protein>
<gene>
    <name evidence="14" type="ORF">PLEOSDRAFT_1112037</name>
</gene>
<dbReference type="Pfam" id="PF00018">
    <property type="entry name" value="SH3_1"/>
    <property type="match status" value="3"/>
</dbReference>
<feature type="region of interest" description="Disordered" evidence="12">
    <location>
        <begin position="404"/>
        <end position="544"/>
    </location>
</feature>
<proteinExistence type="inferred from homology"/>
<dbReference type="GO" id="GO:0043130">
    <property type="term" value="F:ubiquitin binding"/>
    <property type="evidence" value="ECO:0007669"/>
    <property type="project" value="InterPro"/>
</dbReference>
<dbReference type="SUPFAM" id="SSF50044">
    <property type="entry name" value="SH3-domain"/>
    <property type="match status" value="3"/>
</dbReference>
<evidence type="ECO:0000256" key="3">
    <source>
        <dbReference type="ARBA" id="ARBA00004413"/>
    </source>
</evidence>
<dbReference type="Gene3D" id="1.10.150.50">
    <property type="entry name" value="Transcription Factor, Ets-1"/>
    <property type="match status" value="1"/>
</dbReference>
<keyword evidence="8" id="KW-0967">Endosome</keyword>
<feature type="region of interest" description="Disordered" evidence="12">
    <location>
        <begin position="719"/>
        <end position="1073"/>
    </location>
</feature>
<keyword evidence="9" id="KW-0009">Actin-binding</keyword>
<dbReference type="OrthoDB" id="5971719at2759"/>
<evidence type="ECO:0000256" key="10">
    <source>
        <dbReference type="ARBA" id="ARBA00023212"/>
    </source>
</evidence>
<evidence type="ECO:0000313" key="15">
    <source>
        <dbReference type="Proteomes" id="UP000027073"/>
    </source>
</evidence>
<dbReference type="GO" id="GO:0030674">
    <property type="term" value="F:protein-macromolecule adaptor activity"/>
    <property type="evidence" value="ECO:0007669"/>
    <property type="project" value="InterPro"/>
</dbReference>
<accession>A0A067NLN9</accession>
<dbReference type="AlphaFoldDB" id="A0A067NLN9"/>
<feature type="compositionally biased region" description="Low complexity" evidence="12">
    <location>
        <begin position="1156"/>
        <end position="1166"/>
    </location>
</feature>
<evidence type="ECO:0000313" key="14">
    <source>
        <dbReference type="EMBL" id="KDQ29003.1"/>
    </source>
</evidence>
<feature type="region of interest" description="Disordered" evidence="12">
    <location>
        <begin position="257"/>
        <end position="368"/>
    </location>
</feature>
<feature type="compositionally biased region" description="Basic and acidic residues" evidence="12">
    <location>
        <begin position="426"/>
        <end position="476"/>
    </location>
</feature>
<feature type="compositionally biased region" description="Pro residues" evidence="12">
    <location>
        <begin position="840"/>
        <end position="864"/>
    </location>
</feature>
<dbReference type="GO" id="GO:0006897">
    <property type="term" value="P:endocytosis"/>
    <property type="evidence" value="ECO:0007669"/>
    <property type="project" value="UniProtKB-KW"/>
</dbReference>
<dbReference type="GO" id="GO:0010008">
    <property type="term" value="C:endosome membrane"/>
    <property type="evidence" value="ECO:0007669"/>
    <property type="project" value="UniProtKB-SubCell"/>
</dbReference>
<dbReference type="HOGENOM" id="CLU_006319_0_0_1"/>
<dbReference type="PROSITE" id="PS50002">
    <property type="entry name" value="SH3"/>
    <property type="match status" value="3"/>
</dbReference>
<dbReference type="InterPro" id="IPR013761">
    <property type="entry name" value="SAM/pointed_sf"/>
</dbReference>
<feature type="domain" description="SH3" evidence="13">
    <location>
        <begin position="352"/>
        <end position="412"/>
    </location>
</feature>
<organism evidence="14 15">
    <name type="scientific">Pleurotus ostreatus (strain PC15)</name>
    <name type="common">Oyster mushroom</name>
    <dbReference type="NCBI Taxonomy" id="1137138"/>
    <lineage>
        <taxon>Eukaryota</taxon>
        <taxon>Fungi</taxon>
        <taxon>Dikarya</taxon>
        <taxon>Basidiomycota</taxon>
        <taxon>Agaricomycotina</taxon>
        <taxon>Agaricomycetes</taxon>
        <taxon>Agaricomycetidae</taxon>
        <taxon>Agaricales</taxon>
        <taxon>Pleurotineae</taxon>
        <taxon>Pleurotaceae</taxon>
        <taxon>Pleurotus</taxon>
    </lineage>
</organism>
<evidence type="ECO:0000256" key="6">
    <source>
        <dbReference type="ARBA" id="ARBA00022443"/>
    </source>
</evidence>
<dbReference type="PANTHER" id="PTHR15735">
    <property type="entry name" value="FCH AND DOUBLE SH3 DOMAINS PROTEIN"/>
    <property type="match status" value="1"/>
</dbReference>
<evidence type="ECO:0000256" key="2">
    <source>
        <dbReference type="ARBA" id="ARBA00004134"/>
    </source>
</evidence>
<dbReference type="GO" id="GO:0003779">
    <property type="term" value="F:actin binding"/>
    <property type="evidence" value="ECO:0007669"/>
    <property type="project" value="UniProtKB-KW"/>
</dbReference>
<evidence type="ECO:0000259" key="13">
    <source>
        <dbReference type="PROSITE" id="PS50002"/>
    </source>
</evidence>
<evidence type="ECO:0000256" key="9">
    <source>
        <dbReference type="ARBA" id="ARBA00023203"/>
    </source>
</evidence>
<dbReference type="Pfam" id="PF03983">
    <property type="entry name" value="SHD1"/>
    <property type="match status" value="1"/>
</dbReference>
<dbReference type="FunCoup" id="A0A067NLN9">
    <property type="interactions" value="203"/>
</dbReference>
<dbReference type="Pfam" id="PF24081">
    <property type="entry name" value="PH_SLA1"/>
    <property type="match status" value="1"/>
</dbReference>
<feature type="compositionally biased region" description="Acidic residues" evidence="12">
    <location>
        <begin position="322"/>
        <end position="332"/>
    </location>
</feature>
<dbReference type="SMART" id="SM00326">
    <property type="entry name" value="SH3"/>
    <property type="match status" value="3"/>
</dbReference>
<keyword evidence="7" id="KW-0254">Endocytosis</keyword>
<sequence>MPFDEYLAVLKASYDYVPQTDEDEIAIKENQILFLIEKVDDDWWKVKIKGSTQDEDSPVGLVPAAYVEPADHISTVKALYDYDAAANGELSMKEDDILDVYASEEEWLLVQSKSSGGKAGYVPGNYVETISDDEGSASSAPAPPTNSRPISTYVDPADRVASAKVTADDIKTWAVSEIDKKGKKKKGTLGIGNGAVFFASEADKTPVQQWKTSDINTATIEKSKHIHVDIGGPNPINLHFHVGSKDNADAIRAKLDSSKQLHSGARPTSPEAEAEVAEPDAQDDSEASRPSALRSEPKPKKNGASVHFSPASPAIIPPRDSTDDEADEEEEPVPSYATNGKHDDPAPTRTTNGDDSATVLYDFDADGEDELSVKEGEQLVVLEKDGNDWWKCRNAQGKVGVVPASYLESESGPSTAAADDTEDDEANLRAEQEANEREEAQRLEKERLQKEKDRKERVEKEKAERERAERDRKKAEAQQQAKAAADAAEKERRKRKEAAAARAASPPSEPRSSRSESTRDSPPSTPNRSSSERTTFPPADKTRVWHDRTGQFRVDAAFLGFSNGKLRLHKINGVIVEVPAEKMSPDDLRYVEKTMKRSKSTGARISEDDIPLAMQRPNGSSSSSRPVPPQGPKKPRIDWFDFFLAAGCDVDDCTRYAAAFDKDKIDEAILPDITEGTMRSLGLREGDIIRVKKAIEKRVPSKTIGTPLDQVRSDEELARRLQAEESSGTSKSPPNLFSAGPGGALKATRRGRPQASKTLPQTVDLNTIATVSDQIQRTSSPQMLSPASLTPSSIQPPPRSSSALATKSSGFDDDAWTNRPSSTKPVAPTPPIAAPARAPSAPPPQAAAPAPPAAPPAPVPPAPAAAPASTSSESPANLAKTTEADIFDQLARLSELRKQSQPVASPPPPPPPAPLAPQHTMVRPGPSPSPLAFSSQLGQLPQAGQPSFLGQPQQGQSSPLGLPSLNPVFQQQTGFLQATPSPGPRGPLAPVPANQSLLQPLIPTQTGFGGFVPARPNNNPSPFQPQQQPQQPSFLNSQPTSFGNPQQPSFLNTQPTGFQVNAQPPSFVNTQPTGFQVNTQQPSFSNPQPPSFVNTQATGFPGMGSIRPQATGIAGFGQQMQGSPFQNNSFGQLQPNPTGFNPGFGQIQQSPPPLPNSNANNNTSPANVFAQMKSGTFATENDSNAQNADRYNALRTNPIAVQPTGWGGLQGNYTGFRQ</sequence>
<feature type="compositionally biased region" description="Low complexity" evidence="12">
    <location>
        <begin position="1016"/>
        <end position="1039"/>
    </location>
</feature>
<feature type="compositionally biased region" description="Pro residues" evidence="12">
    <location>
        <begin position="904"/>
        <end position="915"/>
    </location>
</feature>
<evidence type="ECO:0000256" key="8">
    <source>
        <dbReference type="ARBA" id="ARBA00022753"/>
    </source>
</evidence>
<feature type="compositionally biased region" description="Polar residues" evidence="12">
    <location>
        <begin position="967"/>
        <end position="980"/>
    </location>
</feature>
<dbReference type="Proteomes" id="UP000027073">
    <property type="component" value="Unassembled WGS sequence"/>
</dbReference>
<evidence type="ECO:0000256" key="5">
    <source>
        <dbReference type="ARBA" id="ARBA00020357"/>
    </source>
</evidence>
<feature type="domain" description="SH3" evidence="13">
    <location>
        <begin position="5"/>
        <end position="69"/>
    </location>
</feature>
<dbReference type="GO" id="GO:0042802">
    <property type="term" value="F:identical protein binding"/>
    <property type="evidence" value="ECO:0007669"/>
    <property type="project" value="InterPro"/>
</dbReference>
<dbReference type="PANTHER" id="PTHR15735:SF21">
    <property type="entry name" value="PROTEIN NERVOUS WRECK"/>
    <property type="match status" value="1"/>
</dbReference>
<feature type="compositionally biased region" description="Polar residues" evidence="12">
    <location>
        <begin position="993"/>
        <end position="1006"/>
    </location>
</feature>
<feature type="compositionally biased region" description="Polar residues" evidence="12">
    <location>
        <begin position="1040"/>
        <end position="1073"/>
    </location>
</feature>
<reference evidence="15" key="1">
    <citation type="journal article" date="2014" name="Proc. Natl. Acad. Sci. U.S.A.">
        <title>Extensive sampling of basidiomycete genomes demonstrates inadequacy of the white-rot/brown-rot paradigm for wood decay fungi.</title>
        <authorList>
            <person name="Riley R."/>
            <person name="Salamov A.A."/>
            <person name="Brown D.W."/>
            <person name="Nagy L.G."/>
            <person name="Floudas D."/>
            <person name="Held B.W."/>
            <person name="Levasseur A."/>
            <person name="Lombard V."/>
            <person name="Morin E."/>
            <person name="Otillar R."/>
            <person name="Lindquist E.A."/>
            <person name="Sun H."/>
            <person name="LaButti K.M."/>
            <person name="Schmutz J."/>
            <person name="Jabbour D."/>
            <person name="Luo H."/>
            <person name="Baker S.E."/>
            <person name="Pisabarro A.G."/>
            <person name="Walton J.D."/>
            <person name="Blanchette R.A."/>
            <person name="Henrissat B."/>
            <person name="Martin F."/>
            <person name="Cullen D."/>
            <person name="Hibbett D.S."/>
            <person name="Grigoriev I.V."/>
        </authorList>
    </citation>
    <scope>NUCLEOTIDE SEQUENCE [LARGE SCALE GENOMIC DNA]</scope>
    <source>
        <strain evidence="15">PC15</strain>
    </source>
</reference>
<evidence type="ECO:0000256" key="11">
    <source>
        <dbReference type="PROSITE-ProRule" id="PRU00192"/>
    </source>
</evidence>
<feature type="region of interest" description="Disordered" evidence="12">
    <location>
        <begin position="130"/>
        <end position="152"/>
    </location>
</feature>
<comment type="subcellular location">
    <subcellularLocation>
        <location evidence="3">Cell membrane</location>
        <topology evidence="3">Peripheral membrane protein</topology>
        <orientation evidence="3">Cytoplasmic side</orientation>
    </subcellularLocation>
    <subcellularLocation>
        <location evidence="2">Cytoplasm</location>
        <location evidence="2">Cytoskeleton</location>
        <location evidence="2">Actin patch</location>
    </subcellularLocation>
    <subcellularLocation>
        <location evidence="1">Endosome membrane</location>
        <topology evidence="1">Peripheral membrane protein</topology>
        <orientation evidence="1">Cytoplasmic side</orientation>
    </subcellularLocation>
</comment>
<dbReference type="CDD" id="cd11773">
    <property type="entry name" value="SH3_Sla1p_1"/>
    <property type="match status" value="1"/>
</dbReference>
<dbReference type="EMBL" id="KL198007">
    <property type="protein sequence ID" value="KDQ29003.1"/>
    <property type="molecule type" value="Genomic_DNA"/>
</dbReference>
<dbReference type="InterPro" id="IPR001452">
    <property type="entry name" value="SH3_domain"/>
</dbReference>
<dbReference type="VEuPathDB" id="FungiDB:PLEOSDRAFT_1112037"/>
<feature type="region of interest" description="Disordered" evidence="12">
    <location>
        <begin position="597"/>
        <end position="632"/>
    </location>
</feature>
<evidence type="ECO:0000256" key="1">
    <source>
        <dbReference type="ARBA" id="ARBA00004125"/>
    </source>
</evidence>
<dbReference type="InterPro" id="IPR035800">
    <property type="entry name" value="Sla1_SH3_1"/>
</dbReference>
<feature type="compositionally biased region" description="Low complexity" evidence="12">
    <location>
        <begin position="944"/>
        <end position="965"/>
    </location>
</feature>
<dbReference type="Gene3D" id="2.30.30.700">
    <property type="entry name" value="SLA1 homology domain 1"/>
    <property type="match status" value="1"/>
</dbReference>
<dbReference type="GO" id="GO:0030833">
    <property type="term" value="P:regulation of actin filament polymerization"/>
    <property type="evidence" value="ECO:0007669"/>
    <property type="project" value="TreeGrafter"/>
</dbReference>
<keyword evidence="6 11" id="KW-0728">SH3 domain</keyword>
<feature type="compositionally biased region" description="Acidic residues" evidence="12">
    <location>
        <begin position="272"/>
        <end position="285"/>
    </location>
</feature>
<dbReference type="PRINTS" id="PR00452">
    <property type="entry name" value="SH3DOMAIN"/>
</dbReference>
<dbReference type="InParanoid" id="A0A067NLN9"/>
<evidence type="ECO:0000256" key="12">
    <source>
        <dbReference type="SAM" id="MobiDB-lite"/>
    </source>
</evidence>
<feature type="compositionally biased region" description="Polar residues" evidence="12">
    <location>
        <begin position="755"/>
        <end position="790"/>
    </location>
</feature>
<feature type="compositionally biased region" description="Pro residues" evidence="12">
    <location>
        <begin position="981"/>
        <end position="990"/>
    </location>
</feature>
<dbReference type="Gene3D" id="2.30.30.40">
    <property type="entry name" value="SH3 Domains"/>
    <property type="match status" value="3"/>
</dbReference>
<keyword evidence="10" id="KW-0963">Cytoplasm</keyword>
<comment type="similarity">
    <text evidence="4">Belongs to the SLA1 family.</text>
</comment>
<dbReference type="STRING" id="1137138.A0A067NLN9"/>
<feature type="region of interest" description="Disordered" evidence="12">
    <location>
        <begin position="1145"/>
        <end position="1166"/>
    </location>
</feature>
<feature type="domain" description="SH3" evidence="13">
    <location>
        <begin position="71"/>
        <end position="132"/>
    </location>
</feature>
<feature type="compositionally biased region" description="Polar residues" evidence="12">
    <location>
        <begin position="724"/>
        <end position="735"/>
    </location>
</feature>
<dbReference type="InterPro" id="IPR007131">
    <property type="entry name" value="SHD1"/>
</dbReference>
<keyword evidence="10" id="KW-0206">Cytoskeleton</keyword>
<dbReference type="GO" id="GO:0030479">
    <property type="term" value="C:actin cortical patch"/>
    <property type="evidence" value="ECO:0007669"/>
    <property type="project" value="UniProtKB-SubCell"/>
</dbReference>
<evidence type="ECO:0000256" key="4">
    <source>
        <dbReference type="ARBA" id="ARBA00007948"/>
    </source>
</evidence>